<keyword evidence="3" id="KW-1185">Reference proteome</keyword>
<feature type="region of interest" description="Disordered" evidence="1">
    <location>
        <begin position="73"/>
        <end position="95"/>
    </location>
</feature>
<protein>
    <submittedName>
        <fullName evidence="2">Uncharacterized protein</fullName>
    </submittedName>
</protein>
<feature type="non-terminal residue" evidence="2">
    <location>
        <position position="1"/>
    </location>
</feature>
<feature type="region of interest" description="Disordered" evidence="1">
    <location>
        <begin position="1"/>
        <end position="33"/>
    </location>
</feature>
<evidence type="ECO:0000256" key="1">
    <source>
        <dbReference type="SAM" id="MobiDB-lite"/>
    </source>
</evidence>
<accession>A0ABN8HZQ5</accession>
<gene>
    <name evidence="2" type="ORF">IPOD504_LOCUS4777</name>
</gene>
<dbReference type="EMBL" id="OW152828">
    <property type="protein sequence ID" value="CAH2044760.1"/>
    <property type="molecule type" value="Genomic_DNA"/>
</dbReference>
<dbReference type="Proteomes" id="UP000837857">
    <property type="component" value="Chromosome 16"/>
</dbReference>
<evidence type="ECO:0000313" key="3">
    <source>
        <dbReference type="Proteomes" id="UP000837857"/>
    </source>
</evidence>
<name>A0ABN8HZQ5_9NEOP</name>
<evidence type="ECO:0000313" key="2">
    <source>
        <dbReference type="EMBL" id="CAH2044760.1"/>
    </source>
</evidence>
<organism evidence="2 3">
    <name type="scientific">Iphiclides podalirius</name>
    <name type="common">scarce swallowtail</name>
    <dbReference type="NCBI Taxonomy" id="110791"/>
    <lineage>
        <taxon>Eukaryota</taxon>
        <taxon>Metazoa</taxon>
        <taxon>Ecdysozoa</taxon>
        <taxon>Arthropoda</taxon>
        <taxon>Hexapoda</taxon>
        <taxon>Insecta</taxon>
        <taxon>Pterygota</taxon>
        <taxon>Neoptera</taxon>
        <taxon>Endopterygota</taxon>
        <taxon>Lepidoptera</taxon>
        <taxon>Glossata</taxon>
        <taxon>Ditrysia</taxon>
        <taxon>Papilionoidea</taxon>
        <taxon>Papilionidae</taxon>
        <taxon>Papilioninae</taxon>
        <taxon>Iphiclides</taxon>
    </lineage>
</organism>
<sequence>MPAVSAGAKLSRAGRGRHCWRPRRVNSERSEAQVHERPALIRAVPTNTYIWPRHGAVEFAGASAARPAARIMTSRCDNPNPHALGTRTAQSHTRL</sequence>
<feature type="compositionally biased region" description="Basic residues" evidence="1">
    <location>
        <begin position="12"/>
        <end position="24"/>
    </location>
</feature>
<reference evidence="2" key="1">
    <citation type="submission" date="2022-03" db="EMBL/GenBank/DDBJ databases">
        <authorList>
            <person name="Martin H S."/>
        </authorList>
    </citation>
    <scope>NUCLEOTIDE SEQUENCE</scope>
</reference>
<proteinExistence type="predicted"/>